<proteinExistence type="predicted"/>
<sequence>MLEYSVEGESITPEEFEAGEWTSVLKAQDRFKKSLYGDNAESTPRETQAGSDGRKALGAEQVKRGRAPVRQKRRPFLKMPAKDFKVVCRPKNWDLSVVTPRELGSAMRAAAKLTSATAAEEDLVRVNETNNTMTVSTPCIHRSGAYASVKTLKLGGRDLPVSAYVAAMENSVRGVIYNAYDGCPVEEIRAGFLKKNEGMEILDARPLGKSKAIQITFGGKPRKQPPGRQQSSEDKSQDGKEEQRSRPTERSSSGARDGNKSRDRSGSFPPLPGAGAGKAGGQGSSHERVQTVQTTRQKR</sequence>
<keyword evidence="2" id="KW-1185">Reference proteome</keyword>
<reference evidence="1" key="1">
    <citation type="submission" date="2020-05" db="EMBL/GenBank/DDBJ databases">
        <title>Large-scale comparative analyses of tick genomes elucidate their genetic diversity and vector capacities.</title>
        <authorList>
            <person name="Jia N."/>
            <person name="Wang J."/>
            <person name="Shi W."/>
            <person name="Du L."/>
            <person name="Sun Y."/>
            <person name="Zhan W."/>
            <person name="Jiang J."/>
            <person name="Wang Q."/>
            <person name="Zhang B."/>
            <person name="Ji P."/>
            <person name="Sakyi L.B."/>
            <person name="Cui X."/>
            <person name="Yuan T."/>
            <person name="Jiang B."/>
            <person name="Yang W."/>
            <person name="Lam T.T.-Y."/>
            <person name="Chang Q."/>
            <person name="Ding S."/>
            <person name="Wang X."/>
            <person name="Zhu J."/>
            <person name="Ruan X."/>
            <person name="Zhao L."/>
            <person name="Wei J."/>
            <person name="Que T."/>
            <person name="Du C."/>
            <person name="Cheng J."/>
            <person name="Dai P."/>
            <person name="Han X."/>
            <person name="Huang E."/>
            <person name="Gao Y."/>
            <person name="Liu J."/>
            <person name="Shao H."/>
            <person name="Ye R."/>
            <person name="Li L."/>
            <person name="Wei W."/>
            <person name="Wang X."/>
            <person name="Wang C."/>
            <person name="Yang T."/>
            <person name="Huo Q."/>
            <person name="Li W."/>
            <person name="Guo W."/>
            <person name="Chen H."/>
            <person name="Zhou L."/>
            <person name="Ni X."/>
            <person name="Tian J."/>
            <person name="Zhou Y."/>
            <person name="Sheng Y."/>
            <person name="Liu T."/>
            <person name="Pan Y."/>
            <person name="Xia L."/>
            <person name="Li J."/>
            <person name="Zhao F."/>
            <person name="Cao W."/>
        </authorList>
    </citation>
    <scope>NUCLEOTIDE SEQUENCE</scope>
    <source>
        <strain evidence="1">Dsil-2018</strain>
    </source>
</reference>
<dbReference type="EMBL" id="CM023473">
    <property type="protein sequence ID" value="KAH7954904.1"/>
    <property type="molecule type" value="Genomic_DNA"/>
</dbReference>
<evidence type="ECO:0000313" key="1">
    <source>
        <dbReference type="EMBL" id="KAH7954904.1"/>
    </source>
</evidence>
<organism evidence="1 2">
    <name type="scientific">Dermacentor silvarum</name>
    <name type="common">Tick</name>
    <dbReference type="NCBI Taxonomy" id="543639"/>
    <lineage>
        <taxon>Eukaryota</taxon>
        <taxon>Metazoa</taxon>
        <taxon>Ecdysozoa</taxon>
        <taxon>Arthropoda</taxon>
        <taxon>Chelicerata</taxon>
        <taxon>Arachnida</taxon>
        <taxon>Acari</taxon>
        <taxon>Parasitiformes</taxon>
        <taxon>Ixodida</taxon>
        <taxon>Ixodoidea</taxon>
        <taxon>Ixodidae</taxon>
        <taxon>Rhipicephalinae</taxon>
        <taxon>Dermacentor</taxon>
    </lineage>
</organism>
<protein>
    <submittedName>
        <fullName evidence="1">Uncharacterized protein</fullName>
    </submittedName>
</protein>
<gene>
    <name evidence="1" type="ORF">HPB49_022727</name>
</gene>
<accession>A0ACB8D0G1</accession>
<name>A0ACB8D0G1_DERSI</name>
<dbReference type="Proteomes" id="UP000821865">
    <property type="component" value="Chromosome 4"/>
</dbReference>
<comment type="caution">
    <text evidence="1">The sequence shown here is derived from an EMBL/GenBank/DDBJ whole genome shotgun (WGS) entry which is preliminary data.</text>
</comment>
<evidence type="ECO:0000313" key="2">
    <source>
        <dbReference type="Proteomes" id="UP000821865"/>
    </source>
</evidence>